<keyword evidence="3" id="KW-1185">Reference proteome</keyword>
<feature type="compositionally biased region" description="Low complexity" evidence="1">
    <location>
        <begin position="16"/>
        <end position="33"/>
    </location>
</feature>
<evidence type="ECO:0000256" key="1">
    <source>
        <dbReference type="SAM" id="MobiDB-lite"/>
    </source>
</evidence>
<evidence type="ECO:0000313" key="2">
    <source>
        <dbReference type="EMBL" id="QDZ25048.1"/>
    </source>
</evidence>
<organism evidence="2 3">
    <name type="scientific">Chloropicon primus</name>
    <dbReference type="NCBI Taxonomy" id="1764295"/>
    <lineage>
        <taxon>Eukaryota</taxon>
        <taxon>Viridiplantae</taxon>
        <taxon>Chlorophyta</taxon>
        <taxon>Chloropicophyceae</taxon>
        <taxon>Chloropicales</taxon>
        <taxon>Chloropicaceae</taxon>
        <taxon>Chloropicon</taxon>
    </lineage>
</organism>
<dbReference type="STRING" id="1764295.A0A5B8MW54"/>
<name>A0A5B8MW54_9CHLO</name>
<sequence length="729" mass="80685">MGSTRTTRNGSKKKTSSSPRSSPSSSPSSSTTSLTATTNNPGVAAASISQTPSLSVPWFGHQTDSLWQQEAFNELLLLLSARTHSRKQRRHIHERIAGLLADCTGEELDALLLSSDLRVFIKLSTMRTMEVVRGRMGELSIRCKASLLHEFNMARRYKNIIHFNFWAQFVREIFHSTKGVDLTILKNAIDSSGSWKNLFNLVYEEFNIIGGKDLRDEVLQHIKREAAHVRRINTVFDPCGPGAQSSSSAASPSPRLHAKPRIKIISDLDDTVWCSGGKFPAGCDKTYPAHSFYPGIFALYKEVGIGAESGLAGLNSFPSPTHTLSPPLSPLSSLGRQASGAVSSNSNAPPPQRNGDRDVLMRYSSSRHQGEGNSSALTRVTCSANLEEHSVVTLDCDSSVSIAKAWKRLASKAGRPVYDMKVCLESNARGGVANHDATGVQDHTLVMLSARPGVKAAKGFFESMMYRKFIHLKEKGYFHTIPTLLPGSLIAGAKAMVMGLAGKVATCVNLDNRIVWKEVAHKKYKDMVKYMELYPEYDFIFFGDDGQGDVQVAINALKNPKLAVMGPGPRLSDVFIHKVLRTAESAALSETPDIHSPKSFPESLSMDKVFRLFSIRHEKRHKDQIHHYANTIDAALVMYERDYISLEGLYHVTLQSCMDLLRLLRRGVYQHKAWRKEYGKALINEYQKSVDQVNQILPNHMQLDDLPDLDSVGIEQEIKVGASSRSLVT</sequence>
<dbReference type="OrthoDB" id="512489at2759"/>
<dbReference type="Proteomes" id="UP000316726">
    <property type="component" value="Chromosome 15"/>
</dbReference>
<feature type="compositionally biased region" description="Low complexity" evidence="1">
    <location>
        <begin position="322"/>
        <end position="334"/>
    </location>
</feature>
<protein>
    <recommendedName>
        <fullName evidence="4">Phosphatidate phosphatase APP1 catalytic domain-containing protein</fullName>
    </recommendedName>
</protein>
<dbReference type="EMBL" id="CP031048">
    <property type="protein sequence ID" value="QDZ25048.1"/>
    <property type="molecule type" value="Genomic_DNA"/>
</dbReference>
<dbReference type="AlphaFoldDB" id="A0A5B8MW54"/>
<accession>A0A5B8MW54</accession>
<feature type="region of interest" description="Disordered" evidence="1">
    <location>
        <begin position="322"/>
        <end position="358"/>
    </location>
</feature>
<dbReference type="PANTHER" id="PTHR40861">
    <property type="entry name" value="DUF2183 DOMAIN-CONTAINING PROTEIN"/>
    <property type="match status" value="1"/>
</dbReference>
<evidence type="ECO:0000313" key="3">
    <source>
        <dbReference type="Proteomes" id="UP000316726"/>
    </source>
</evidence>
<dbReference type="PANTHER" id="PTHR40861:SF1">
    <property type="entry name" value="PHOSPHATIDATE PHOSPHATASE APP1 CATALYTIC DOMAIN-CONTAINING PROTEIN"/>
    <property type="match status" value="1"/>
</dbReference>
<evidence type="ECO:0008006" key="4">
    <source>
        <dbReference type="Google" id="ProtNLM"/>
    </source>
</evidence>
<proteinExistence type="predicted"/>
<feature type="region of interest" description="Disordered" evidence="1">
    <location>
        <begin position="1"/>
        <end position="45"/>
    </location>
</feature>
<gene>
    <name evidence="2" type="ORF">A3770_15p75660</name>
</gene>
<reference evidence="2 3" key="1">
    <citation type="submission" date="2018-07" db="EMBL/GenBank/DDBJ databases">
        <title>The complete nuclear genome of the prasinophyte Chloropicon primus (CCMP1205).</title>
        <authorList>
            <person name="Pombert J.-F."/>
            <person name="Otis C."/>
            <person name="Turmel M."/>
            <person name="Lemieux C."/>
        </authorList>
    </citation>
    <scope>NUCLEOTIDE SEQUENCE [LARGE SCALE GENOMIC DNA]</scope>
    <source>
        <strain evidence="2 3">CCMP1205</strain>
    </source>
</reference>
<feature type="compositionally biased region" description="Polar residues" evidence="1">
    <location>
        <begin position="34"/>
        <end position="45"/>
    </location>
</feature>